<dbReference type="Gene3D" id="1.10.10.10">
    <property type="entry name" value="Winged helix-like DNA-binding domain superfamily/Winged helix DNA-binding domain"/>
    <property type="match status" value="1"/>
</dbReference>
<dbReference type="SUPFAM" id="SSF53850">
    <property type="entry name" value="Periplasmic binding protein-like II"/>
    <property type="match status" value="1"/>
</dbReference>
<dbReference type="CDD" id="cd08412">
    <property type="entry name" value="PBP2_PAO1_like"/>
    <property type="match status" value="1"/>
</dbReference>
<dbReference type="EMBL" id="CP003563">
    <property type="protein sequence ID" value="AFL53097.1"/>
    <property type="molecule type" value="Genomic_DNA"/>
</dbReference>
<evidence type="ECO:0000313" key="7">
    <source>
        <dbReference type="Proteomes" id="UP000006180"/>
    </source>
</evidence>
<dbReference type="InterPro" id="IPR000847">
    <property type="entry name" value="LysR_HTH_N"/>
</dbReference>
<evidence type="ECO:0000256" key="1">
    <source>
        <dbReference type="ARBA" id="ARBA00009437"/>
    </source>
</evidence>
<dbReference type="STRING" id="1185652.USDA257_c45590"/>
<dbReference type="PROSITE" id="PS50931">
    <property type="entry name" value="HTH_LYSR"/>
    <property type="match status" value="1"/>
</dbReference>
<dbReference type="PANTHER" id="PTHR30346">
    <property type="entry name" value="TRANSCRIPTIONAL DUAL REGULATOR HCAR-RELATED"/>
    <property type="match status" value="1"/>
</dbReference>
<evidence type="ECO:0000313" key="6">
    <source>
        <dbReference type="EMBL" id="AFL53097.1"/>
    </source>
</evidence>
<evidence type="ECO:0000259" key="5">
    <source>
        <dbReference type="PROSITE" id="PS50931"/>
    </source>
</evidence>
<sequence>MDHLRLFAIGDVHTCLGKARRIAPCVVPQGIEIRAGNEGRRQPGQIVRLQRMGENVVDRRLPHLAIIGDVFGRKPQRLSHLDIGTAGEITEKIGVDQHLADDARTPLHRRPERDPRSEIAAGAVAGDDHRAAIGKQAFQHLVAIFESRRPDIFRRQPVVDRDQFRPRAMGDFGADRVMAFERADDETAAMNVEDAGFCRDVRRPIVSDRDAFSDALVPPRQPGRRRCVEFGAKCIVPFALLRDRGVDGIRRIESLATFMKGQNSRLCRRWPRWFRIHPFLPRRHLNTGVILRATKCGKPRRSRVASLAIGSLPGVNSLMAFTLRQLQYFVAVAEQGSVTRAAQNLSISQSSITEAVKELETDLGVELFDRHPRGLSITHNGHQFLRHATKILADVSDARRSFSDSREERGGKLNLGVTSLVAGYVLSDLLARYRRACPGVEVSALEDNGSYLEHLLIGGELDVAVMVISNLRDRMALQAEILETSPYRLWLPIGHPLVSADIISVEDIAKEPLIMLTIDEIEENTGKLLSALGARPHVAFRTRSVEAVRSLVATGAGIALLPDLIYRPWSLEGDRIESRDVSGALPVVQVGMVWRKGSSLPQSARDFVGIAEALRSARPR</sequence>
<dbReference type="Proteomes" id="UP000006180">
    <property type="component" value="Chromosome"/>
</dbReference>
<name>I3XB41_SINF2</name>
<dbReference type="PATRIC" id="fig|1185652.3.peg.4728"/>
<dbReference type="FunFam" id="1.10.10.10:FF:000001">
    <property type="entry name" value="LysR family transcriptional regulator"/>
    <property type="match status" value="1"/>
</dbReference>
<dbReference type="Pfam" id="PF03466">
    <property type="entry name" value="LysR_substrate"/>
    <property type="match status" value="1"/>
</dbReference>
<evidence type="ECO:0000256" key="4">
    <source>
        <dbReference type="ARBA" id="ARBA00023163"/>
    </source>
</evidence>
<dbReference type="InterPro" id="IPR036390">
    <property type="entry name" value="WH_DNA-bd_sf"/>
</dbReference>
<evidence type="ECO:0000256" key="3">
    <source>
        <dbReference type="ARBA" id="ARBA00023125"/>
    </source>
</evidence>
<comment type="similarity">
    <text evidence="1">Belongs to the LysR transcriptional regulatory family.</text>
</comment>
<keyword evidence="4" id="KW-0804">Transcription</keyword>
<dbReference type="GO" id="GO:0003677">
    <property type="term" value="F:DNA binding"/>
    <property type="evidence" value="ECO:0007669"/>
    <property type="project" value="UniProtKB-KW"/>
</dbReference>
<dbReference type="GO" id="GO:0003700">
    <property type="term" value="F:DNA-binding transcription factor activity"/>
    <property type="evidence" value="ECO:0007669"/>
    <property type="project" value="InterPro"/>
</dbReference>
<protein>
    <submittedName>
        <fullName evidence="6">Putative HTH-type transcriptional regulator YybE</fullName>
    </submittedName>
</protein>
<dbReference type="PRINTS" id="PR00039">
    <property type="entry name" value="HTHLYSR"/>
</dbReference>
<keyword evidence="3" id="KW-0238">DNA-binding</keyword>
<dbReference type="KEGG" id="sfd:USDA257_c45590"/>
<dbReference type="eggNOG" id="COG0583">
    <property type="taxonomic scope" value="Bacteria"/>
</dbReference>
<organism evidence="6 7">
    <name type="scientific">Sinorhizobium fredii (strain USDA 257)</name>
    <dbReference type="NCBI Taxonomy" id="1185652"/>
    <lineage>
        <taxon>Bacteria</taxon>
        <taxon>Pseudomonadati</taxon>
        <taxon>Pseudomonadota</taxon>
        <taxon>Alphaproteobacteria</taxon>
        <taxon>Hyphomicrobiales</taxon>
        <taxon>Rhizobiaceae</taxon>
        <taxon>Sinorhizobium/Ensifer group</taxon>
        <taxon>Sinorhizobium</taxon>
    </lineage>
</organism>
<accession>I3XB41</accession>
<dbReference type="SUPFAM" id="SSF46785">
    <property type="entry name" value="Winged helix' DNA-binding domain"/>
    <property type="match status" value="1"/>
</dbReference>
<dbReference type="InterPro" id="IPR005119">
    <property type="entry name" value="LysR_subst-bd"/>
</dbReference>
<dbReference type="HOGENOM" id="CLU_440673_0_0_5"/>
<evidence type="ECO:0000256" key="2">
    <source>
        <dbReference type="ARBA" id="ARBA00023015"/>
    </source>
</evidence>
<dbReference type="Gene3D" id="3.40.190.10">
    <property type="entry name" value="Periplasmic binding protein-like II"/>
    <property type="match status" value="2"/>
</dbReference>
<dbReference type="PANTHER" id="PTHR30346:SF0">
    <property type="entry name" value="HCA OPERON TRANSCRIPTIONAL ACTIVATOR HCAR"/>
    <property type="match status" value="1"/>
</dbReference>
<dbReference type="GO" id="GO:0032993">
    <property type="term" value="C:protein-DNA complex"/>
    <property type="evidence" value="ECO:0007669"/>
    <property type="project" value="TreeGrafter"/>
</dbReference>
<reference evidence="6 7" key="1">
    <citation type="journal article" date="2012" name="J. Bacteriol.">
        <title>Complete genome sequence of the broad-host-range strain Sinorhizobium fredii USDA257.</title>
        <authorList>
            <person name="Schuldes J."/>
            <person name="Rodriguez Orbegoso M."/>
            <person name="Schmeisser C."/>
            <person name="Krishnan H.B."/>
            <person name="Daniel R."/>
            <person name="Streit W.R."/>
        </authorList>
    </citation>
    <scope>NUCLEOTIDE SEQUENCE [LARGE SCALE GENOMIC DNA]</scope>
    <source>
        <strain evidence="6 7">USDA 257</strain>
    </source>
</reference>
<gene>
    <name evidence="6" type="primary">yybE</name>
    <name evidence="6" type="ORF">USDA257_c45590</name>
</gene>
<dbReference type="AlphaFoldDB" id="I3XB41"/>
<proteinExistence type="inferred from homology"/>
<feature type="domain" description="HTH lysR-type" evidence="5">
    <location>
        <begin position="321"/>
        <end position="378"/>
    </location>
</feature>
<keyword evidence="2" id="KW-0805">Transcription regulation</keyword>
<dbReference type="InterPro" id="IPR036388">
    <property type="entry name" value="WH-like_DNA-bd_sf"/>
</dbReference>
<dbReference type="Pfam" id="PF00126">
    <property type="entry name" value="HTH_1"/>
    <property type="match status" value="1"/>
</dbReference>